<dbReference type="Gene3D" id="3.30.20.10">
    <property type="entry name" value="Endochitinase, domain 2"/>
    <property type="match status" value="1"/>
</dbReference>
<dbReference type="PANTHER" id="PTHR47836:SF2">
    <property type="entry name" value="GLYCOSIDE HYDROLASE FAMILY 19 CATALYTIC DOMAIN-CONTAINING PROTEIN"/>
    <property type="match status" value="1"/>
</dbReference>
<protein>
    <submittedName>
        <fullName evidence="4">Glyco_hydro_19_cat domain-containing protein</fullName>
    </submittedName>
</protein>
<feature type="domain" description="Glycoside hydrolase family 19 catalytic" evidence="2">
    <location>
        <begin position="136"/>
        <end position="322"/>
    </location>
</feature>
<dbReference type="InterPro" id="IPR023346">
    <property type="entry name" value="Lysozyme-like_dom_sf"/>
</dbReference>
<evidence type="ECO:0000313" key="3">
    <source>
        <dbReference type="Proteomes" id="UP000095283"/>
    </source>
</evidence>
<keyword evidence="1" id="KW-0732">Signal</keyword>
<dbReference type="GO" id="GO:0004568">
    <property type="term" value="F:chitinase activity"/>
    <property type="evidence" value="ECO:0007669"/>
    <property type="project" value="InterPro"/>
</dbReference>
<proteinExistence type="predicted"/>
<dbReference type="Pfam" id="PF00182">
    <property type="entry name" value="Glyco_hydro_19"/>
    <property type="match status" value="1"/>
</dbReference>
<dbReference type="WBParaSite" id="Hba_21214">
    <property type="protein sequence ID" value="Hba_21214"/>
    <property type="gene ID" value="Hba_21214"/>
</dbReference>
<dbReference type="GO" id="GO:0016998">
    <property type="term" value="P:cell wall macromolecule catabolic process"/>
    <property type="evidence" value="ECO:0007669"/>
    <property type="project" value="InterPro"/>
</dbReference>
<evidence type="ECO:0000259" key="2">
    <source>
        <dbReference type="Pfam" id="PF00182"/>
    </source>
</evidence>
<dbReference type="Proteomes" id="UP000095283">
    <property type="component" value="Unplaced"/>
</dbReference>
<feature type="signal peptide" evidence="1">
    <location>
        <begin position="1"/>
        <end position="19"/>
    </location>
</feature>
<keyword evidence="3" id="KW-1185">Reference proteome</keyword>
<accession>A0A1I7XTZ7</accession>
<organism evidence="3 4">
    <name type="scientific">Heterorhabditis bacteriophora</name>
    <name type="common">Entomopathogenic nematode worm</name>
    <dbReference type="NCBI Taxonomy" id="37862"/>
    <lineage>
        <taxon>Eukaryota</taxon>
        <taxon>Metazoa</taxon>
        <taxon>Ecdysozoa</taxon>
        <taxon>Nematoda</taxon>
        <taxon>Chromadorea</taxon>
        <taxon>Rhabditida</taxon>
        <taxon>Rhabditina</taxon>
        <taxon>Rhabditomorpha</taxon>
        <taxon>Strongyloidea</taxon>
        <taxon>Heterorhabditidae</taxon>
        <taxon>Heterorhabditis</taxon>
    </lineage>
</organism>
<dbReference type="Gene3D" id="1.10.530.10">
    <property type="match status" value="1"/>
</dbReference>
<dbReference type="PANTHER" id="PTHR47836">
    <property type="entry name" value="PROTEIN CBG09520-RELATED"/>
    <property type="match status" value="1"/>
</dbReference>
<dbReference type="SUPFAM" id="SSF53955">
    <property type="entry name" value="Lysozyme-like"/>
    <property type="match status" value="1"/>
</dbReference>
<evidence type="ECO:0000313" key="4">
    <source>
        <dbReference type="WBParaSite" id="Hba_21214"/>
    </source>
</evidence>
<feature type="chain" id="PRO_5009311406" evidence="1">
    <location>
        <begin position="20"/>
        <end position="419"/>
    </location>
</feature>
<reference evidence="4" key="1">
    <citation type="submission" date="2016-11" db="UniProtKB">
        <authorList>
            <consortium name="WormBaseParasite"/>
        </authorList>
    </citation>
    <scope>IDENTIFICATION</scope>
</reference>
<dbReference type="AlphaFoldDB" id="A0A1I7XTZ7"/>
<dbReference type="GO" id="GO:0006032">
    <property type="term" value="P:chitin catabolic process"/>
    <property type="evidence" value="ECO:0007669"/>
    <property type="project" value="InterPro"/>
</dbReference>
<dbReference type="CDD" id="cd00325">
    <property type="entry name" value="chitinase_GH19"/>
    <property type="match status" value="1"/>
</dbReference>
<evidence type="ECO:0000256" key="1">
    <source>
        <dbReference type="SAM" id="SignalP"/>
    </source>
</evidence>
<dbReference type="InterPro" id="IPR000726">
    <property type="entry name" value="Glyco_hydro_19_cat"/>
</dbReference>
<name>A0A1I7XTZ7_HETBA</name>
<sequence length="419" mass="46785">MWNSCVSQLFIFQIIFSAANQFQSVSAVKAGPGTNCPSARVYAKKPASGCAKPSDPNKLPPSKLEKWFTKENFKACCSPNKVYSAEANYRRDLAAFFAHAIQETGENDASLYNGKLTNDQAADCFYRGGFFNWFEGGPVSAFLNPAAPGYSPKDGDVCNSNGRYCDRSKIADFFWPCGNDTAGGYFKNCYFGRGAIQISYNYNYGQFNNFLKSKNINVDLLKEPNLVMTKMNPPLAIMASLWFYMTPQPPKPSMHDIVLGDWNSGDANKAAGYSGPIFGPTSLIINNECGGEDKAEPGGAGESRRIKAFKWFCSYFKVEPGPDNTLSCKNMAVRLNSMGYPVSYAPEWSTTWKEQPCNCMPVTYEGPVPYYDPKYYPKKWSDQNEANRKRCIEIICKKPIIFDMDSSTSKCINYCSKRM</sequence>